<dbReference type="PANTHER" id="PTHR30305:SF1">
    <property type="entry name" value="HPR KINASE_PHOSPHORYLASE"/>
    <property type="match status" value="1"/>
</dbReference>
<proteinExistence type="predicted"/>
<dbReference type="AlphaFoldDB" id="W4Q5B6"/>
<keyword evidence="2" id="KW-0808">Transferase</keyword>
<dbReference type="Gene3D" id="3.40.1390.20">
    <property type="entry name" value="HprK N-terminal domain-like"/>
    <property type="match status" value="1"/>
</dbReference>
<comment type="caution">
    <text evidence="2">The sequence shown here is derived from an EMBL/GenBank/DDBJ whole genome shotgun (WGS) entry which is preliminary data.</text>
</comment>
<organism evidence="2 3">
    <name type="scientific">Halalkalibacter wakoensis JCM 9140</name>
    <dbReference type="NCBI Taxonomy" id="1236970"/>
    <lineage>
        <taxon>Bacteria</taxon>
        <taxon>Bacillati</taxon>
        <taxon>Bacillota</taxon>
        <taxon>Bacilli</taxon>
        <taxon>Bacillales</taxon>
        <taxon>Bacillaceae</taxon>
        <taxon>Halalkalibacter</taxon>
    </lineage>
</organism>
<keyword evidence="3" id="KW-1185">Reference proteome</keyword>
<evidence type="ECO:0000313" key="2">
    <source>
        <dbReference type="EMBL" id="GAE27140.1"/>
    </source>
</evidence>
<dbReference type="SUPFAM" id="SSF75138">
    <property type="entry name" value="HprK N-terminal domain-like"/>
    <property type="match status" value="1"/>
</dbReference>
<name>W4Q5B6_9BACI</name>
<keyword evidence="2" id="KW-0418">Kinase</keyword>
<dbReference type="PANTHER" id="PTHR30305">
    <property type="entry name" value="PROTEIN YJDM-RELATED"/>
    <property type="match status" value="1"/>
</dbReference>
<gene>
    <name evidence="2" type="ORF">JCM9140_3258</name>
</gene>
<dbReference type="EMBL" id="BAUT01000040">
    <property type="protein sequence ID" value="GAE27140.1"/>
    <property type="molecule type" value="Genomic_DNA"/>
</dbReference>
<dbReference type="Pfam" id="PF02603">
    <property type="entry name" value="Hpr_kinase_N"/>
    <property type="match status" value="1"/>
</dbReference>
<dbReference type="GO" id="GO:0000155">
    <property type="term" value="F:phosphorelay sensor kinase activity"/>
    <property type="evidence" value="ECO:0007669"/>
    <property type="project" value="InterPro"/>
</dbReference>
<dbReference type="STRING" id="1236970.JCM9140_3258"/>
<sequence length="91" mass="10499">MAKVTANDLLERFNLELIAGEEGIYRAITTSDLSRPGIEMAGYFTYYPAKRLQLLGRTELSFFEHLKQHEREERMLKLCTYDTPGIIISRG</sequence>
<reference evidence="2" key="1">
    <citation type="journal article" date="2014" name="Genome Announc.">
        <title>Draft Genome Sequences of Three Alkaliphilic Bacillus Strains, Bacillus wakoensis JCM 9140T, Bacillus akibai JCM 9157T, and Bacillus hemicellulosilyticus JCM 9152T.</title>
        <authorList>
            <person name="Yuki M."/>
            <person name="Oshima K."/>
            <person name="Suda W."/>
            <person name="Oshida Y."/>
            <person name="Kitamura K."/>
            <person name="Iida T."/>
            <person name="Hattori M."/>
            <person name="Ohkuma M."/>
        </authorList>
    </citation>
    <scope>NUCLEOTIDE SEQUENCE [LARGE SCALE GENOMIC DNA]</scope>
    <source>
        <strain evidence="2">JCM 9140</strain>
    </source>
</reference>
<dbReference type="Proteomes" id="UP000018890">
    <property type="component" value="Unassembled WGS sequence"/>
</dbReference>
<feature type="domain" description="HPr(Ser) kinase/phosphorylase N-terminal" evidence="1">
    <location>
        <begin position="4"/>
        <end position="91"/>
    </location>
</feature>
<dbReference type="GO" id="GO:0006109">
    <property type="term" value="P:regulation of carbohydrate metabolic process"/>
    <property type="evidence" value="ECO:0007669"/>
    <property type="project" value="InterPro"/>
</dbReference>
<accession>W4Q5B6</accession>
<protein>
    <submittedName>
        <fullName evidence="2">HPr kinase/phosphorylase</fullName>
    </submittedName>
</protein>
<dbReference type="InterPro" id="IPR028979">
    <property type="entry name" value="Ser_kin/Pase_Hpr-like_N_sf"/>
</dbReference>
<evidence type="ECO:0000259" key="1">
    <source>
        <dbReference type="Pfam" id="PF02603"/>
    </source>
</evidence>
<dbReference type="InterPro" id="IPR011126">
    <property type="entry name" value="Hpr_kin/Pase_Hpr_N"/>
</dbReference>
<dbReference type="GO" id="GO:0005524">
    <property type="term" value="F:ATP binding"/>
    <property type="evidence" value="ECO:0007669"/>
    <property type="project" value="InterPro"/>
</dbReference>
<evidence type="ECO:0000313" key="3">
    <source>
        <dbReference type="Proteomes" id="UP000018890"/>
    </source>
</evidence>